<dbReference type="Gene3D" id="3.40.50.200">
    <property type="entry name" value="Peptidase S8/S53 domain"/>
    <property type="match status" value="1"/>
</dbReference>
<proteinExistence type="inferred from homology"/>
<dbReference type="PROSITE" id="PS00136">
    <property type="entry name" value="SUBTILASE_ASP"/>
    <property type="match status" value="1"/>
</dbReference>
<name>A0ABS3P5A0_9BACI</name>
<evidence type="ECO:0000259" key="4">
    <source>
        <dbReference type="Pfam" id="PF00082"/>
    </source>
</evidence>
<sequence length="96" mass="10927">MTESPFEIKSIIEEPEQITYGLELIKAREVWESSKQGEGIVIAVLDTGCDTKHPDLAGARIGMYKRMNRVIEKEKSGFLVRVRIRFVLATDNRTLC</sequence>
<accession>A0ABS3P5A0</accession>
<dbReference type="Proteomes" id="UP000677611">
    <property type="component" value="Unassembled WGS sequence"/>
</dbReference>
<comment type="caution">
    <text evidence="3">Lacks conserved residue(s) required for the propagation of feature annotation.</text>
</comment>
<evidence type="ECO:0000256" key="2">
    <source>
        <dbReference type="ARBA" id="ARBA00022801"/>
    </source>
</evidence>
<dbReference type="EMBL" id="JAGDQJ010000043">
    <property type="protein sequence ID" value="MBO1628362.1"/>
    <property type="molecule type" value="Genomic_DNA"/>
</dbReference>
<feature type="domain" description="Peptidase S8/S53" evidence="4">
    <location>
        <begin position="37"/>
        <end position="62"/>
    </location>
</feature>
<dbReference type="InterPro" id="IPR023827">
    <property type="entry name" value="Peptidase_S8_Asp-AS"/>
</dbReference>
<dbReference type="SUPFAM" id="SSF52743">
    <property type="entry name" value="Subtilisin-like"/>
    <property type="match status" value="1"/>
</dbReference>
<reference evidence="5 6" key="1">
    <citation type="submission" date="2021-03" db="EMBL/GenBank/DDBJ databases">
        <title>Identification of novel Bacillus strains.</title>
        <authorList>
            <person name="Xiao Z."/>
            <person name="Li Y."/>
            <person name="Shen J."/>
        </authorList>
    </citation>
    <scope>NUCLEOTIDE SEQUENCE [LARGE SCALE GENOMIC DNA]</scope>
    <source>
        <strain evidence="5 6">SY8</strain>
    </source>
</reference>
<dbReference type="InterPro" id="IPR000209">
    <property type="entry name" value="Peptidase_S8/S53_dom"/>
</dbReference>
<dbReference type="PROSITE" id="PS51892">
    <property type="entry name" value="SUBTILASE"/>
    <property type="match status" value="1"/>
</dbReference>
<evidence type="ECO:0000313" key="5">
    <source>
        <dbReference type="EMBL" id="MBO1628362.1"/>
    </source>
</evidence>
<protein>
    <submittedName>
        <fullName evidence="5">S8 family serine peptidase</fullName>
    </submittedName>
</protein>
<comment type="similarity">
    <text evidence="1 3">Belongs to the peptidase S8 family.</text>
</comment>
<comment type="caution">
    <text evidence="5">The sequence shown here is derived from an EMBL/GenBank/DDBJ whole genome shotgun (WGS) entry which is preliminary data.</text>
</comment>
<organism evidence="5 6">
    <name type="scientific">Bacillus arachidis</name>
    <dbReference type="NCBI Taxonomy" id="2819290"/>
    <lineage>
        <taxon>Bacteria</taxon>
        <taxon>Bacillati</taxon>
        <taxon>Bacillota</taxon>
        <taxon>Bacilli</taxon>
        <taxon>Bacillales</taxon>
        <taxon>Bacillaceae</taxon>
        <taxon>Bacillus</taxon>
    </lineage>
</organism>
<keyword evidence="2" id="KW-0378">Hydrolase</keyword>
<evidence type="ECO:0000256" key="3">
    <source>
        <dbReference type="PROSITE-ProRule" id="PRU01240"/>
    </source>
</evidence>
<dbReference type="InterPro" id="IPR036852">
    <property type="entry name" value="Peptidase_S8/S53_dom_sf"/>
</dbReference>
<keyword evidence="6" id="KW-1185">Reference proteome</keyword>
<evidence type="ECO:0000256" key="1">
    <source>
        <dbReference type="ARBA" id="ARBA00011073"/>
    </source>
</evidence>
<dbReference type="Pfam" id="PF00082">
    <property type="entry name" value="Peptidase_S8"/>
    <property type="match status" value="1"/>
</dbReference>
<evidence type="ECO:0000313" key="6">
    <source>
        <dbReference type="Proteomes" id="UP000677611"/>
    </source>
</evidence>
<gene>
    <name evidence="5" type="ORF">J4P90_24815</name>
</gene>